<protein>
    <submittedName>
        <fullName evidence="2">Uncharacterized protein</fullName>
    </submittedName>
</protein>
<evidence type="ECO:0000313" key="3">
    <source>
        <dbReference type="Proteomes" id="UP001642487"/>
    </source>
</evidence>
<organism evidence="2 3">
    <name type="scientific">Citrullus colocynthis</name>
    <name type="common">colocynth</name>
    <dbReference type="NCBI Taxonomy" id="252529"/>
    <lineage>
        <taxon>Eukaryota</taxon>
        <taxon>Viridiplantae</taxon>
        <taxon>Streptophyta</taxon>
        <taxon>Embryophyta</taxon>
        <taxon>Tracheophyta</taxon>
        <taxon>Spermatophyta</taxon>
        <taxon>Magnoliopsida</taxon>
        <taxon>eudicotyledons</taxon>
        <taxon>Gunneridae</taxon>
        <taxon>Pentapetalae</taxon>
        <taxon>rosids</taxon>
        <taxon>fabids</taxon>
        <taxon>Cucurbitales</taxon>
        <taxon>Cucurbitaceae</taxon>
        <taxon>Benincaseae</taxon>
        <taxon>Citrullus</taxon>
    </lineage>
</organism>
<evidence type="ECO:0000256" key="1">
    <source>
        <dbReference type="SAM" id="MobiDB-lite"/>
    </source>
</evidence>
<reference evidence="2 3" key="1">
    <citation type="submission" date="2024-03" db="EMBL/GenBank/DDBJ databases">
        <authorList>
            <person name="Gkanogiannis A."/>
            <person name="Becerra Lopez-Lavalle L."/>
        </authorList>
    </citation>
    <scope>NUCLEOTIDE SEQUENCE [LARGE SCALE GENOMIC DNA]</scope>
</reference>
<gene>
    <name evidence="2" type="ORF">CITCOLO1_LOCUS6658</name>
</gene>
<dbReference type="Proteomes" id="UP001642487">
    <property type="component" value="Chromosome 2"/>
</dbReference>
<feature type="region of interest" description="Disordered" evidence="1">
    <location>
        <begin position="14"/>
        <end position="40"/>
    </location>
</feature>
<accession>A0ABP0Y6W1</accession>
<evidence type="ECO:0000313" key="2">
    <source>
        <dbReference type="EMBL" id="CAK9314886.1"/>
    </source>
</evidence>
<sequence length="65" mass="6881">MSVGVSSTTIALPGKIQRAGEGSFSKPKIESEADADADNNGQIHSQIDVSIICLVLSFWLPKAHN</sequence>
<name>A0ABP0Y6W1_9ROSI</name>
<dbReference type="EMBL" id="OZ021736">
    <property type="protein sequence ID" value="CAK9314886.1"/>
    <property type="molecule type" value="Genomic_DNA"/>
</dbReference>
<keyword evidence="3" id="KW-1185">Reference proteome</keyword>
<proteinExistence type="predicted"/>